<dbReference type="SUPFAM" id="SSF55811">
    <property type="entry name" value="Nudix"/>
    <property type="match status" value="1"/>
</dbReference>
<feature type="domain" description="Nudix hydrolase" evidence="5">
    <location>
        <begin position="10"/>
        <end position="156"/>
    </location>
</feature>
<dbReference type="InterPro" id="IPR022927">
    <property type="entry name" value="RppH"/>
</dbReference>
<evidence type="ECO:0000256" key="1">
    <source>
        <dbReference type="ARBA" id="ARBA00001936"/>
    </source>
</evidence>
<sequence length="161" mass="18855">MSTANKDATQYRPCVGVMLINGHGQAFVGKRIDTKEGDWWQMPQGGVDEGEDLREAAYRELHEETGVRREHVEFVAETENELFYDLPPELHGKLWGGKYRGQRQTWYCARFLGTDEDIDLEAHSHPEFSEWRWVERASLPELIIPFKKPVYRTVVEEFRDI</sequence>
<comment type="cofactor">
    <cofactor evidence="4">
        <name>a divalent metal cation</name>
        <dbReference type="ChEBI" id="CHEBI:60240"/>
    </cofactor>
</comment>
<evidence type="ECO:0000259" key="5">
    <source>
        <dbReference type="PROSITE" id="PS51462"/>
    </source>
</evidence>
<evidence type="ECO:0000313" key="6">
    <source>
        <dbReference type="EMBL" id="GGA05092.1"/>
    </source>
</evidence>
<dbReference type="RefSeq" id="WP_188641971.1">
    <property type="nucleotide sequence ID" value="NZ_BMID01000001.1"/>
</dbReference>
<gene>
    <name evidence="4 6" type="primary">rppH</name>
    <name evidence="4" type="synonym">nudH</name>
    <name evidence="6" type="ORF">GCM10010923_13450</name>
</gene>
<dbReference type="InterPro" id="IPR000086">
    <property type="entry name" value="NUDIX_hydrolase_dom"/>
</dbReference>
<dbReference type="HAMAP" id="MF_00298">
    <property type="entry name" value="Nudix_RppH"/>
    <property type="match status" value="1"/>
</dbReference>
<evidence type="ECO:0000256" key="3">
    <source>
        <dbReference type="ARBA" id="ARBA00022801"/>
    </source>
</evidence>
<dbReference type="PROSITE" id="PS51462">
    <property type="entry name" value="NUDIX"/>
    <property type="match status" value="1"/>
</dbReference>
<evidence type="ECO:0000256" key="4">
    <source>
        <dbReference type="HAMAP-Rule" id="MF_00298"/>
    </source>
</evidence>
<dbReference type="Gene3D" id="3.90.79.10">
    <property type="entry name" value="Nucleoside Triphosphate Pyrophosphohydrolase"/>
    <property type="match status" value="1"/>
</dbReference>
<dbReference type="Proteomes" id="UP000603317">
    <property type="component" value="Unassembled WGS sequence"/>
</dbReference>
<dbReference type="InterPro" id="IPR020084">
    <property type="entry name" value="NUDIX_hydrolase_CS"/>
</dbReference>
<dbReference type="InterPro" id="IPR015797">
    <property type="entry name" value="NUDIX_hydrolase-like_dom_sf"/>
</dbReference>
<keyword evidence="7" id="KW-1185">Reference proteome</keyword>
<reference evidence="7" key="1">
    <citation type="journal article" date="2019" name="Int. J. Syst. Evol. Microbiol.">
        <title>The Global Catalogue of Microorganisms (GCM) 10K type strain sequencing project: providing services to taxonomists for standard genome sequencing and annotation.</title>
        <authorList>
            <consortium name="The Broad Institute Genomics Platform"/>
            <consortium name="The Broad Institute Genome Sequencing Center for Infectious Disease"/>
            <person name="Wu L."/>
            <person name="Ma J."/>
        </authorList>
    </citation>
    <scope>NUCLEOTIDE SEQUENCE [LARGE SCALE GENOMIC DNA]</scope>
    <source>
        <strain evidence="7">CGMCC 1.15297</strain>
    </source>
</reference>
<dbReference type="EMBL" id="BMID01000001">
    <property type="protein sequence ID" value="GGA05092.1"/>
    <property type="molecule type" value="Genomic_DNA"/>
</dbReference>
<comment type="cofactor">
    <cofactor evidence="1">
        <name>Mn(2+)</name>
        <dbReference type="ChEBI" id="CHEBI:29035"/>
    </cofactor>
</comment>
<evidence type="ECO:0000313" key="7">
    <source>
        <dbReference type="Proteomes" id="UP000603317"/>
    </source>
</evidence>
<protein>
    <recommendedName>
        <fullName evidence="4">RNA pyrophosphohydrolase</fullName>
        <ecNumber evidence="4">3.6.1.-</ecNumber>
    </recommendedName>
    <alternativeName>
        <fullName evidence="4">(Di)nucleoside polyphosphate hydrolase</fullName>
    </alternativeName>
</protein>
<comment type="cofactor">
    <cofactor evidence="2">
        <name>Mg(2+)</name>
        <dbReference type="ChEBI" id="CHEBI:18420"/>
    </cofactor>
</comment>
<accession>A0ABQ1FC24</accession>
<dbReference type="InterPro" id="IPR020476">
    <property type="entry name" value="Nudix_hydrolase"/>
</dbReference>
<proteinExistence type="inferred from homology"/>
<dbReference type="Pfam" id="PF00293">
    <property type="entry name" value="NUDIX"/>
    <property type="match status" value="1"/>
</dbReference>
<comment type="similarity">
    <text evidence="4">Belongs to the Nudix hydrolase family. RppH subfamily.</text>
</comment>
<dbReference type="CDD" id="cd03671">
    <property type="entry name" value="NUDIX_Ap4A_hydrolase_plant_like"/>
    <property type="match status" value="1"/>
</dbReference>
<organism evidence="6 7">
    <name type="scientific">Blastomonas marina</name>
    <dbReference type="NCBI Taxonomy" id="1867408"/>
    <lineage>
        <taxon>Bacteria</taxon>
        <taxon>Pseudomonadati</taxon>
        <taxon>Pseudomonadota</taxon>
        <taxon>Alphaproteobacteria</taxon>
        <taxon>Sphingomonadales</taxon>
        <taxon>Sphingomonadaceae</taxon>
        <taxon>Blastomonas</taxon>
    </lineage>
</organism>
<dbReference type="PROSITE" id="PS00893">
    <property type="entry name" value="NUDIX_BOX"/>
    <property type="match status" value="1"/>
</dbReference>
<dbReference type="PRINTS" id="PR00502">
    <property type="entry name" value="NUDIXFAMILY"/>
</dbReference>
<dbReference type="PANTHER" id="PTHR11839:SF22">
    <property type="entry name" value="NUDIX HYDROLASE 26, CHLOROPLASTIC"/>
    <property type="match status" value="1"/>
</dbReference>
<comment type="caution">
    <text evidence="6">The sequence shown here is derived from an EMBL/GenBank/DDBJ whole genome shotgun (WGS) entry which is preliminary data.</text>
</comment>
<name>A0ABQ1FC24_9SPHN</name>
<dbReference type="NCBIfam" id="NF001938">
    <property type="entry name" value="PRK00714.1-5"/>
    <property type="match status" value="1"/>
</dbReference>
<evidence type="ECO:0000256" key="2">
    <source>
        <dbReference type="ARBA" id="ARBA00001946"/>
    </source>
</evidence>
<comment type="function">
    <text evidence="4">Accelerates the degradation of transcripts by removing pyrophosphate from the 5'-end of triphosphorylated RNA, leading to a more labile monophosphorylated state that can stimulate subsequent ribonuclease cleavage.</text>
</comment>
<dbReference type="EC" id="3.6.1.-" evidence="4"/>
<keyword evidence="3 4" id="KW-0378">Hydrolase</keyword>
<dbReference type="PANTHER" id="PTHR11839">
    <property type="entry name" value="UDP/ADP-SUGAR PYROPHOSPHATASE"/>
    <property type="match status" value="1"/>
</dbReference>
<feature type="short sequence motif" description="Nudix box" evidence="4">
    <location>
        <begin position="45"/>
        <end position="66"/>
    </location>
</feature>